<evidence type="ECO:0000313" key="4">
    <source>
        <dbReference type="Proteomes" id="UP001327093"/>
    </source>
</evidence>
<dbReference type="Proteomes" id="UP001327093">
    <property type="component" value="Unassembled WGS sequence"/>
</dbReference>
<dbReference type="RefSeq" id="WP_324263980.1">
    <property type="nucleotide sequence ID" value="NZ_JAWLNX010000002.1"/>
</dbReference>
<keyword evidence="4" id="KW-1185">Reference proteome</keyword>
<reference evidence="3 4" key="1">
    <citation type="submission" date="2023-10" db="EMBL/GenBank/DDBJ databases">
        <title>Saccharopolyspora sp. nov., isolated from mangrove soil.</title>
        <authorList>
            <person name="Lu Y."/>
            <person name="Liu W."/>
        </authorList>
    </citation>
    <scope>NUCLEOTIDE SEQUENCE [LARGE SCALE GENOMIC DNA]</scope>
    <source>
        <strain evidence="3 4">S2-29</strain>
    </source>
</reference>
<feature type="compositionally biased region" description="Acidic residues" evidence="1">
    <location>
        <begin position="118"/>
        <end position="129"/>
    </location>
</feature>
<name>A0ABU6A4D1_9PSEU</name>
<keyword evidence="2" id="KW-0812">Transmembrane</keyword>
<protein>
    <recommendedName>
        <fullName evidence="5">Small hydrophilic protein</fullName>
    </recommendedName>
</protein>
<evidence type="ECO:0000256" key="1">
    <source>
        <dbReference type="SAM" id="MobiDB-lite"/>
    </source>
</evidence>
<proteinExistence type="predicted"/>
<keyword evidence="2" id="KW-0472">Membrane</keyword>
<gene>
    <name evidence="3" type="ORF">R4I43_03215</name>
</gene>
<evidence type="ECO:0008006" key="5">
    <source>
        <dbReference type="Google" id="ProtNLM"/>
    </source>
</evidence>
<dbReference type="EMBL" id="JAWLNX010000002">
    <property type="protein sequence ID" value="MEB3366403.1"/>
    <property type="molecule type" value="Genomic_DNA"/>
</dbReference>
<evidence type="ECO:0000256" key="2">
    <source>
        <dbReference type="SAM" id="Phobius"/>
    </source>
</evidence>
<feature type="compositionally biased region" description="Pro residues" evidence="1">
    <location>
        <begin position="43"/>
        <end position="52"/>
    </location>
</feature>
<feature type="transmembrane region" description="Helical" evidence="2">
    <location>
        <begin position="6"/>
        <end position="26"/>
    </location>
</feature>
<evidence type="ECO:0000313" key="3">
    <source>
        <dbReference type="EMBL" id="MEB3366403.1"/>
    </source>
</evidence>
<accession>A0ABU6A4D1</accession>
<keyword evidence="2" id="KW-1133">Transmembrane helix</keyword>
<sequence length="129" mass="13206">MKFRYLPHVLVPVTAVVFGVALVILAEQEQPPVLGDAVVFDRPAPPAPPLPTAAPSTGSSPRPKVEATTSRSEPMSPKTAAAEPSPTPSFPTRSQPRVLNQAPVSPGSTPSSSPPSGESDDDGDDGSDG</sequence>
<feature type="compositionally biased region" description="Low complexity" evidence="1">
    <location>
        <begin position="103"/>
        <end position="117"/>
    </location>
</feature>
<comment type="caution">
    <text evidence="3">The sequence shown here is derived from an EMBL/GenBank/DDBJ whole genome shotgun (WGS) entry which is preliminary data.</text>
</comment>
<feature type="region of interest" description="Disordered" evidence="1">
    <location>
        <begin position="37"/>
        <end position="129"/>
    </location>
</feature>
<organism evidence="3 4">
    <name type="scientific">Saccharopolyspora mangrovi</name>
    <dbReference type="NCBI Taxonomy" id="3082379"/>
    <lineage>
        <taxon>Bacteria</taxon>
        <taxon>Bacillati</taxon>
        <taxon>Actinomycetota</taxon>
        <taxon>Actinomycetes</taxon>
        <taxon>Pseudonocardiales</taxon>
        <taxon>Pseudonocardiaceae</taxon>
        <taxon>Saccharopolyspora</taxon>
    </lineage>
</organism>
<feature type="compositionally biased region" description="Low complexity" evidence="1">
    <location>
        <begin position="53"/>
        <end position="62"/>
    </location>
</feature>